<proteinExistence type="predicted"/>
<dbReference type="Gene3D" id="3.40.50.2000">
    <property type="entry name" value="Glycogen Phosphorylase B"/>
    <property type="match status" value="1"/>
</dbReference>
<dbReference type="Pfam" id="PF13692">
    <property type="entry name" value="Glyco_trans_1_4"/>
    <property type="match status" value="1"/>
</dbReference>
<name>A0A7W3J1L4_9ACTN</name>
<dbReference type="AlphaFoldDB" id="A0A7W3J1L4"/>
<sequence length="387" mass="41264">MTAPPYAGLWAGQDVVVLAAANSWDEARMADHQLAVALSAHAPVLYVDPAASVLARARVHGLRGARLDERVRQVADRVLRLSPEGLPAGSRPGVADLNRAVVAHQVRRTLRHTGGTVQAYLDANVLAPTMDRVPARTRVYWAQDDFVGMGPLVGVSPALLARAERRLSAAADAIIAANPTVAASLESPGRTLHLIPFGCDAGLFGGPLPDGDPAVRLPRPIAFLMGTLNDRLDVDCLRAVADEGVSLLLVGPRSPRFASAAFDALLALPNVQWTGPRAFEDLPAVVAHADVGIVPYTHSRFNEGSFPLKTLEYLAAGLPVVATDLPAIRWLASPHVEVADTAAEFGRAVALLARRPHDPEAVGHRRCFARAHSWEQRATEFARVLGL</sequence>
<dbReference type="SUPFAM" id="SSF53756">
    <property type="entry name" value="UDP-Glycosyltransferase/glycogen phosphorylase"/>
    <property type="match status" value="1"/>
</dbReference>
<dbReference type="RefSeq" id="WP_182540304.1">
    <property type="nucleotide sequence ID" value="NZ_JACGXA010000001.1"/>
</dbReference>
<evidence type="ECO:0008006" key="3">
    <source>
        <dbReference type="Google" id="ProtNLM"/>
    </source>
</evidence>
<gene>
    <name evidence="1" type="ORF">FB382_002929</name>
</gene>
<keyword evidence="2" id="KW-1185">Reference proteome</keyword>
<organism evidence="1 2">
    <name type="scientific">Nocardioides ginsengisegetis</name>
    <dbReference type="NCBI Taxonomy" id="661491"/>
    <lineage>
        <taxon>Bacteria</taxon>
        <taxon>Bacillati</taxon>
        <taxon>Actinomycetota</taxon>
        <taxon>Actinomycetes</taxon>
        <taxon>Propionibacteriales</taxon>
        <taxon>Nocardioidaceae</taxon>
        <taxon>Nocardioides</taxon>
    </lineage>
</organism>
<dbReference type="Proteomes" id="UP000580910">
    <property type="component" value="Unassembled WGS sequence"/>
</dbReference>
<dbReference type="PANTHER" id="PTHR12526:SF600">
    <property type="entry name" value="GLYCOSYL TRANSFERASE GROUP 1"/>
    <property type="match status" value="1"/>
</dbReference>
<accession>A0A7W3J1L4</accession>
<protein>
    <recommendedName>
        <fullName evidence="3">Glycosyl transferases group 1</fullName>
    </recommendedName>
</protein>
<reference evidence="1 2" key="1">
    <citation type="submission" date="2020-07" db="EMBL/GenBank/DDBJ databases">
        <title>Sequencing the genomes of 1000 actinobacteria strains.</title>
        <authorList>
            <person name="Klenk H.-P."/>
        </authorList>
    </citation>
    <scope>NUCLEOTIDE SEQUENCE [LARGE SCALE GENOMIC DNA]</scope>
    <source>
        <strain evidence="1 2">DSM 21349</strain>
    </source>
</reference>
<dbReference type="GO" id="GO:0016757">
    <property type="term" value="F:glycosyltransferase activity"/>
    <property type="evidence" value="ECO:0007669"/>
    <property type="project" value="TreeGrafter"/>
</dbReference>
<dbReference type="Gene3D" id="3.40.50.11010">
    <property type="match status" value="1"/>
</dbReference>
<evidence type="ECO:0000313" key="1">
    <source>
        <dbReference type="EMBL" id="MBA8804638.1"/>
    </source>
</evidence>
<evidence type="ECO:0000313" key="2">
    <source>
        <dbReference type="Proteomes" id="UP000580910"/>
    </source>
</evidence>
<comment type="caution">
    <text evidence="1">The sequence shown here is derived from an EMBL/GenBank/DDBJ whole genome shotgun (WGS) entry which is preliminary data.</text>
</comment>
<dbReference type="EMBL" id="JACGXA010000001">
    <property type="protein sequence ID" value="MBA8804638.1"/>
    <property type="molecule type" value="Genomic_DNA"/>
</dbReference>
<dbReference type="PANTHER" id="PTHR12526">
    <property type="entry name" value="GLYCOSYLTRANSFERASE"/>
    <property type="match status" value="1"/>
</dbReference>